<reference evidence="1" key="1">
    <citation type="submission" date="2020-01" db="EMBL/GenBank/DDBJ databases">
        <authorList>
            <person name="Meier V. D."/>
            <person name="Meier V D."/>
        </authorList>
    </citation>
    <scope>NUCLEOTIDE SEQUENCE</scope>
    <source>
        <strain evidence="1">HLG_WM_MAG_10</strain>
    </source>
</reference>
<organism evidence="1">
    <name type="scientific">uncultured Aureispira sp</name>
    <dbReference type="NCBI Taxonomy" id="1331704"/>
    <lineage>
        <taxon>Bacteria</taxon>
        <taxon>Pseudomonadati</taxon>
        <taxon>Bacteroidota</taxon>
        <taxon>Saprospiria</taxon>
        <taxon>Saprospirales</taxon>
        <taxon>Saprospiraceae</taxon>
        <taxon>Aureispira</taxon>
        <taxon>environmental samples</taxon>
    </lineage>
</organism>
<name>A0A6S6ULS5_9BACT</name>
<dbReference type="EMBL" id="CACVAQ010000534">
    <property type="protein sequence ID" value="CAA6830110.1"/>
    <property type="molecule type" value="Genomic_DNA"/>
</dbReference>
<protein>
    <submittedName>
        <fullName evidence="1">Uncharacterized protein</fullName>
    </submittedName>
</protein>
<dbReference type="AlphaFoldDB" id="A0A6S6ULS5"/>
<evidence type="ECO:0000313" key="1">
    <source>
        <dbReference type="EMBL" id="CAA6830110.1"/>
    </source>
</evidence>
<proteinExistence type="predicted"/>
<sequence>MNVFINNQKQLLGLLLLITLVCRCAPEPDYRTTRKGPSDSDLMLQDAATIKENLALLDKTLKGYQEGVYLKNWTYDPVTNNITFGKNEDKEARNEAINHKLGLGFTDYIAKENKKTLKYQAVSPFANMEDVGLYGQPLLLNGVPFSGVLVGTHIASEKRILEARFYEGKRLGTFNVWTNLERLYTKSFQEKNVIAIDRETLRKPIIYLYPETAQDINVKVHFKGELTHTYPKYNASTGWNVSANPDGMLTEKTSGKAFSYLFWEGQSSFQYTLDKGFVVAGEQVADFLDEKLALMGLNRREATDFVSYWLPELEKNDFNLIHFSTEEYVQNAALEITPAPETLIRVFMVYKPLKTAVDIPTQELKKMSRKGYTVVEWGGKKASEYLN</sequence>
<gene>
    <name evidence="1" type="ORF">HELGO_WM26517</name>
</gene>
<accession>A0A6S6ULS5</accession>